<proteinExistence type="predicted"/>
<dbReference type="AlphaFoldDB" id="X1MB89"/>
<reference evidence="1" key="1">
    <citation type="journal article" date="2014" name="Front. Microbiol.">
        <title>High frequency of phylogenetically diverse reductive dehalogenase-homologous genes in deep subseafloor sedimentary metagenomes.</title>
        <authorList>
            <person name="Kawai M."/>
            <person name="Futagami T."/>
            <person name="Toyoda A."/>
            <person name="Takaki Y."/>
            <person name="Nishi S."/>
            <person name="Hori S."/>
            <person name="Arai W."/>
            <person name="Tsubouchi T."/>
            <person name="Morono Y."/>
            <person name="Uchiyama I."/>
            <person name="Ito T."/>
            <person name="Fujiyama A."/>
            <person name="Inagaki F."/>
            <person name="Takami H."/>
        </authorList>
    </citation>
    <scope>NUCLEOTIDE SEQUENCE</scope>
    <source>
        <strain evidence="1">Expedition CK06-06</strain>
    </source>
</reference>
<accession>X1MB89</accession>
<protein>
    <submittedName>
        <fullName evidence="1">Uncharacterized protein</fullName>
    </submittedName>
</protein>
<comment type="caution">
    <text evidence="1">The sequence shown here is derived from an EMBL/GenBank/DDBJ whole genome shotgun (WGS) entry which is preliminary data.</text>
</comment>
<sequence>MKKMLVYHKGARDPLVLPAKKTAEARKPAPIKLPPLSLKGIAWDETKPLALINDLVVKEGDTIQGAKIVKIDFDRVAVRYGSKKFVIKLIEWKEES</sequence>
<organism evidence="1">
    <name type="scientific">marine sediment metagenome</name>
    <dbReference type="NCBI Taxonomy" id="412755"/>
    <lineage>
        <taxon>unclassified sequences</taxon>
        <taxon>metagenomes</taxon>
        <taxon>ecological metagenomes</taxon>
    </lineage>
</organism>
<evidence type="ECO:0000313" key="1">
    <source>
        <dbReference type="EMBL" id="GAI28528.1"/>
    </source>
</evidence>
<dbReference type="EMBL" id="BARV01016570">
    <property type="protein sequence ID" value="GAI28528.1"/>
    <property type="molecule type" value="Genomic_DNA"/>
</dbReference>
<name>X1MB89_9ZZZZ</name>
<gene>
    <name evidence="1" type="ORF">S06H3_28400</name>
</gene>